<evidence type="ECO:0000313" key="4">
    <source>
        <dbReference type="EMBL" id="RIX27812.1"/>
    </source>
</evidence>
<proteinExistence type="predicted"/>
<dbReference type="AlphaFoldDB" id="A0A3A1TUB1"/>
<sequence length="186" mass="19730">MAQTMITLSTADERRHAVVDSAIAVFARSGYQATPVADVAQHAGISTAYVFKLYPGKESLFVAALERCFVRVVDALRAGADAARSDDPAVLLDAMGEAYARLIADRSLLMLQVHAMSAVDVPAIAAALRLGLERVTAFATERTGAEPAAIQRFIAYGQLCHLITATGLEAGDGPWAESIVAGIRHY</sequence>
<dbReference type="InterPro" id="IPR050109">
    <property type="entry name" value="HTH-type_TetR-like_transc_reg"/>
</dbReference>
<dbReference type="OrthoDB" id="3691941at2"/>
<dbReference type="InterPro" id="IPR001647">
    <property type="entry name" value="HTH_TetR"/>
</dbReference>
<evidence type="ECO:0000256" key="2">
    <source>
        <dbReference type="PROSITE-ProRule" id="PRU00335"/>
    </source>
</evidence>
<dbReference type="PANTHER" id="PTHR30055:SF146">
    <property type="entry name" value="HTH-TYPE TRANSCRIPTIONAL DUAL REGULATOR CECR"/>
    <property type="match status" value="1"/>
</dbReference>
<dbReference type="InterPro" id="IPR009057">
    <property type="entry name" value="Homeodomain-like_sf"/>
</dbReference>
<dbReference type="PANTHER" id="PTHR30055">
    <property type="entry name" value="HTH-TYPE TRANSCRIPTIONAL REGULATOR RUTR"/>
    <property type="match status" value="1"/>
</dbReference>
<feature type="DNA-binding region" description="H-T-H motif" evidence="2">
    <location>
        <begin position="35"/>
        <end position="54"/>
    </location>
</feature>
<evidence type="ECO:0000256" key="1">
    <source>
        <dbReference type="ARBA" id="ARBA00023125"/>
    </source>
</evidence>
<accession>A0A3A1TUB1</accession>
<dbReference type="Gene3D" id="1.10.357.10">
    <property type="entry name" value="Tetracycline Repressor, domain 2"/>
    <property type="match status" value="1"/>
</dbReference>
<dbReference type="GO" id="GO:0000976">
    <property type="term" value="F:transcription cis-regulatory region binding"/>
    <property type="evidence" value="ECO:0007669"/>
    <property type="project" value="TreeGrafter"/>
</dbReference>
<evidence type="ECO:0000313" key="5">
    <source>
        <dbReference type="Proteomes" id="UP000265742"/>
    </source>
</evidence>
<dbReference type="Pfam" id="PF00440">
    <property type="entry name" value="TetR_N"/>
    <property type="match status" value="1"/>
</dbReference>
<reference evidence="5" key="1">
    <citation type="submission" date="2018-09" db="EMBL/GenBank/DDBJ databases">
        <authorList>
            <person name="Kim I."/>
        </authorList>
    </citation>
    <scope>NUCLEOTIDE SEQUENCE [LARGE SCALE GENOMIC DNA]</scope>
    <source>
        <strain evidence="5">DD4a</strain>
    </source>
</reference>
<protein>
    <submittedName>
        <fullName evidence="4">TetR/AcrR family transcriptional regulator</fullName>
    </submittedName>
</protein>
<gene>
    <name evidence="4" type="ORF">D1781_09740</name>
</gene>
<dbReference type="EMBL" id="QXTG01000002">
    <property type="protein sequence ID" value="RIX27812.1"/>
    <property type="molecule type" value="Genomic_DNA"/>
</dbReference>
<dbReference type="Proteomes" id="UP000265742">
    <property type="component" value="Unassembled WGS sequence"/>
</dbReference>
<dbReference type="SUPFAM" id="SSF46689">
    <property type="entry name" value="Homeodomain-like"/>
    <property type="match status" value="1"/>
</dbReference>
<comment type="caution">
    <text evidence="4">The sequence shown here is derived from an EMBL/GenBank/DDBJ whole genome shotgun (WGS) entry which is preliminary data.</text>
</comment>
<dbReference type="PROSITE" id="PS50977">
    <property type="entry name" value="HTH_TETR_2"/>
    <property type="match status" value="1"/>
</dbReference>
<dbReference type="GO" id="GO:0003700">
    <property type="term" value="F:DNA-binding transcription factor activity"/>
    <property type="evidence" value="ECO:0007669"/>
    <property type="project" value="TreeGrafter"/>
</dbReference>
<keyword evidence="5" id="KW-1185">Reference proteome</keyword>
<organism evidence="4 5">
    <name type="scientific">Amnibacterium setariae</name>
    <dbReference type="NCBI Taxonomy" id="2306585"/>
    <lineage>
        <taxon>Bacteria</taxon>
        <taxon>Bacillati</taxon>
        <taxon>Actinomycetota</taxon>
        <taxon>Actinomycetes</taxon>
        <taxon>Micrococcales</taxon>
        <taxon>Microbacteriaceae</taxon>
        <taxon>Amnibacterium</taxon>
    </lineage>
</organism>
<name>A0A3A1TUB1_9MICO</name>
<keyword evidence="1 2" id="KW-0238">DNA-binding</keyword>
<dbReference type="PRINTS" id="PR00455">
    <property type="entry name" value="HTHTETR"/>
</dbReference>
<feature type="domain" description="HTH tetR-type" evidence="3">
    <location>
        <begin position="12"/>
        <end position="72"/>
    </location>
</feature>
<dbReference type="RefSeq" id="WP_119482121.1">
    <property type="nucleotide sequence ID" value="NZ_QXTG01000002.1"/>
</dbReference>
<evidence type="ECO:0000259" key="3">
    <source>
        <dbReference type="PROSITE" id="PS50977"/>
    </source>
</evidence>